<accession>A0A077EBT5</accession>
<protein>
    <submittedName>
        <fullName evidence="2">Uncharacterized protein</fullName>
    </submittedName>
</protein>
<dbReference type="EMBL" id="CP007547">
    <property type="protein sequence ID" value="AIL44128.1"/>
    <property type="molecule type" value="Genomic_DNA"/>
</dbReference>
<dbReference type="KEGG" id="eao:BD94_0353"/>
<evidence type="ECO:0000313" key="2">
    <source>
        <dbReference type="EMBL" id="AIL44128.1"/>
    </source>
</evidence>
<evidence type="ECO:0000313" key="3">
    <source>
        <dbReference type="Proteomes" id="UP000028933"/>
    </source>
</evidence>
<proteinExistence type="predicted"/>
<reference evidence="2" key="1">
    <citation type="journal article" date="2013" name="Lancet">
        <title>First case of E anophelis outbreak in an intensive-care unit.</title>
        <authorList>
            <person name="Teo J."/>
            <person name="Tan S.Y."/>
            <person name="Tay M."/>
            <person name="Ding Y."/>
            <person name="Kjelleberg S."/>
            <person name="Givskov M."/>
            <person name="Lin R.T."/>
            <person name="Yang L."/>
        </authorList>
    </citation>
    <scope>NUCLEOTIDE SEQUENCE [LARGE SCALE GENOMIC DNA]</scope>
    <source>
        <strain evidence="2">NUHP1</strain>
    </source>
</reference>
<keyword evidence="1" id="KW-0812">Transmembrane</keyword>
<dbReference type="Proteomes" id="UP000028933">
    <property type="component" value="Chromosome"/>
</dbReference>
<keyword evidence="1" id="KW-1133">Transmembrane helix</keyword>
<reference evidence="2" key="2">
    <citation type="journal article" date="2015" name="Genome Biol. Evol.">
        <title>Complete Genome Sequence and Transcriptomic Analysis of the Novel Pathogen Elizabethkingia anophelis in Response to Oxidative Stress.</title>
        <authorList>
            <person name="Li Y."/>
            <person name="Liu Y."/>
            <person name="Chew S.C."/>
            <person name="Tay M."/>
            <person name="Salido M.M."/>
            <person name="Teo J."/>
            <person name="Lauro F.M."/>
            <person name="Givskov M."/>
            <person name="Yang L."/>
        </authorList>
    </citation>
    <scope>NUCLEOTIDE SEQUENCE</scope>
    <source>
        <strain evidence="2">NUHP1</strain>
    </source>
</reference>
<feature type="transmembrane region" description="Helical" evidence="1">
    <location>
        <begin position="6"/>
        <end position="26"/>
    </location>
</feature>
<feature type="transmembrane region" description="Helical" evidence="1">
    <location>
        <begin position="194"/>
        <end position="213"/>
    </location>
</feature>
<name>A0A077EBT5_9FLAO</name>
<organism evidence="2 3">
    <name type="scientific">Elizabethkingia anophelis NUHP1</name>
    <dbReference type="NCBI Taxonomy" id="1338011"/>
    <lineage>
        <taxon>Bacteria</taxon>
        <taxon>Pseudomonadati</taxon>
        <taxon>Bacteroidota</taxon>
        <taxon>Flavobacteriia</taxon>
        <taxon>Flavobacteriales</taxon>
        <taxon>Weeksellaceae</taxon>
        <taxon>Elizabethkingia</taxon>
    </lineage>
</organism>
<dbReference type="STRING" id="1338011.BD94_0353"/>
<dbReference type="AlphaFoldDB" id="A0A077EBT5"/>
<keyword evidence="1" id="KW-0472">Membrane</keyword>
<sequence length="223" mass="26620">MSKLVKIYYIPGMISLFIIPFLFVYLSKPAVIKSKEKYLDIRLPTQYIPDMTQEEYMETYNTIEKPFIPIKGWNYKKIIVSKNIDSATFKTYLSELKEMQKRNIKNTGIQFIFQKETTYNDFISIYNIMIKAKQEFFGFEPITNSLYVLHIYTKPIDEKTEPCLLCDDLIIHEDNSQRNYIREIFFSLKKLPKVSYLLIGAFTVLCFISFLYWKQAYIKKENK</sequence>
<gene>
    <name evidence="2" type="ORF">BD94_0353</name>
</gene>
<dbReference type="eggNOG" id="ENOG50338ED">
    <property type="taxonomic scope" value="Bacteria"/>
</dbReference>
<dbReference type="HOGENOM" id="CLU_1286922_0_0_10"/>
<evidence type="ECO:0000256" key="1">
    <source>
        <dbReference type="SAM" id="Phobius"/>
    </source>
</evidence>